<accession>A0A8S4QEV8</accession>
<comment type="caution">
    <text evidence="3">The sequence shown here is derived from an EMBL/GenBank/DDBJ whole genome shotgun (WGS) entry which is preliminary data.</text>
</comment>
<dbReference type="InterPro" id="IPR027417">
    <property type="entry name" value="P-loop_NTPase"/>
</dbReference>
<organism evidence="3 4">
    <name type="scientific">Pararge aegeria aegeria</name>
    <dbReference type="NCBI Taxonomy" id="348720"/>
    <lineage>
        <taxon>Eukaryota</taxon>
        <taxon>Metazoa</taxon>
        <taxon>Ecdysozoa</taxon>
        <taxon>Arthropoda</taxon>
        <taxon>Hexapoda</taxon>
        <taxon>Insecta</taxon>
        <taxon>Pterygota</taxon>
        <taxon>Neoptera</taxon>
        <taxon>Endopterygota</taxon>
        <taxon>Lepidoptera</taxon>
        <taxon>Glossata</taxon>
        <taxon>Ditrysia</taxon>
        <taxon>Papilionoidea</taxon>
        <taxon>Nymphalidae</taxon>
        <taxon>Satyrinae</taxon>
        <taxon>Satyrini</taxon>
        <taxon>Parargina</taxon>
        <taxon>Pararge</taxon>
    </lineage>
</organism>
<dbReference type="Gene3D" id="3.40.50.300">
    <property type="entry name" value="P-loop containing nucleotide triphosphate hydrolases"/>
    <property type="match status" value="1"/>
</dbReference>
<dbReference type="Proteomes" id="UP000838756">
    <property type="component" value="Unassembled WGS sequence"/>
</dbReference>
<dbReference type="GO" id="GO:0003924">
    <property type="term" value="F:GTPase activity"/>
    <property type="evidence" value="ECO:0007669"/>
    <property type="project" value="InterPro"/>
</dbReference>
<name>A0A8S4QEV8_9NEOP</name>
<dbReference type="EMBL" id="CAKXAJ010003237">
    <property type="protein sequence ID" value="CAH2208352.1"/>
    <property type="molecule type" value="Genomic_DNA"/>
</dbReference>
<dbReference type="Pfam" id="PF00025">
    <property type="entry name" value="Arf"/>
    <property type="match status" value="1"/>
</dbReference>
<proteinExistence type="predicted"/>
<reference evidence="3" key="1">
    <citation type="submission" date="2022-03" db="EMBL/GenBank/DDBJ databases">
        <authorList>
            <person name="Lindestad O."/>
        </authorList>
    </citation>
    <scope>NUCLEOTIDE SEQUENCE</scope>
</reference>
<keyword evidence="1" id="KW-0547">Nucleotide-binding</keyword>
<dbReference type="InterPro" id="IPR024156">
    <property type="entry name" value="Small_GTPase_ARF"/>
</dbReference>
<protein>
    <submittedName>
        <fullName evidence="3">Jg6490 protein</fullName>
    </submittedName>
</protein>
<dbReference type="GO" id="GO:0005525">
    <property type="term" value="F:GTP binding"/>
    <property type="evidence" value="ECO:0007669"/>
    <property type="project" value="UniProtKB-KW"/>
</dbReference>
<dbReference type="SUPFAM" id="SSF52540">
    <property type="entry name" value="P-loop containing nucleoside triphosphate hydrolases"/>
    <property type="match status" value="1"/>
</dbReference>
<sequence length="39" mass="4597">MVIDSTDRQRLGISREELHRMLTHEELSRACLLVFANKQ</sequence>
<dbReference type="AlphaFoldDB" id="A0A8S4QEV8"/>
<evidence type="ECO:0000256" key="1">
    <source>
        <dbReference type="ARBA" id="ARBA00022741"/>
    </source>
</evidence>
<keyword evidence="2" id="KW-0342">GTP-binding</keyword>
<keyword evidence="4" id="KW-1185">Reference proteome</keyword>
<dbReference type="InterPro" id="IPR006689">
    <property type="entry name" value="Small_GTPase_ARF/SAR"/>
</dbReference>
<evidence type="ECO:0000313" key="4">
    <source>
        <dbReference type="Proteomes" id="UP000838756"/>
    </source>
</evidence>
<dbReference type="OrthoDB" id="2011769at2759"/>
<evidence type="ECO:0000256" key="2">
    <source>
        <dbReference type="ARBA" id="ARBA00023134"/>
    </source>
</evidence>
<gene>
    <name evidence="3" type="primary">jg6490</name>
    <name evidence="3" type="ORF">PAEG_LOCUS968</name>
</gene>
<evidence type="ECO:0000313" key="3">
    <source>
        <dbReference type="EMBL" id="CAH2208352.1"/>
    </source>
</evidence>
<feature type="non-terminal residue" evidence="3">
    <location>
        <position position="39"/>
    </location>
</feature>
<dbReference type="PANTHER" id="PTHR11711">
    <property type="entry name" value="ADP RIBOSYLATION FACTOR-RELATED"/>
    <property type="match status" value="1"/>
</dbReference>